<evidence type="ECO:0008006" key="3">
    <source>
        <dbReference type="Google" id="ProtNLM"/>
    </source>
</evidence>
<dbReference type="AlphaFoldDB" id="A0A075JIG4"/>
<gene>
    <name evidence="1" type="ORF">HX89_13410</name>
</gene>
<dbReference type="EMBL" id="CP008889">
    <property type="protein sequence ID" value="AIF41749.1"/>
    <property type="molecule type" value="Genomic_DNA"/>
</dbReference>
<dbReference type="eggNOG" id="COG3824">
    <property type="taxonomic scope" value="Bacteria"/>
</dbReference>
<dbReference type="InterPro" id="IPR010428">
    <property type="entry name" value="Zincin_1"/>
</dbReference>
<name>A0A075JIG4_9MICO</name>
<keyword evidence="2" id="KW-1185">Reference proteome</keyword>
<dbReference type="GeneID" id="41842037"/>
<dbReference type="KEGG" id="dni:HX89_13410"/>
<organism evidence="1 2">
    <name type="scientific">Dermacoccus nishinomiyaensis</name>
    <dbReference type="NCBI Taxonomy" id="1274"/>
    <lineage>
        <taxon>Bacteria</taxon>
        <taxon>Bacillati</taxon>
        <taxon>Actinomycetota</taxon>
        <taxon>Actinomycetes</taxon>
        <taxon>Micrococcales</taxon>
        <taxon>Dermacoccaceae</taxon>
        <taxon>Dermacoccus</taxon>
    </lineage>
</organism>
<sequence>MTHLSREQFEDAVGEALDGVPQRFLDRLDNVVFQVEDEPSPEQLAQACVAHGEGELLGLYVGIALPDRGEGYGWGALPDQIFLFSGPIQRLSHSREQVIEQIRVTLLHEIGHYFGLDDARLHELGWG</sequence>
<dbReference type="CDD" id="cd12952">
    <property type="entry name" value="MMP_ACEL2062"/>
    <property type="match status" value="1"/>
</dbReference>
<dbReference type="RefSeq" id="WP_038569718.1">
    <property type="nucleotide sequence ID" value="NZ_CP008889.1"/>
</dbReference>
<dbReference type="InterPro" id="IPR038555">
    <property type="entry name" value="Zincin_1_sf"/>
</dbReference>
<dbReference type="SUPFAM" id="SSF55486">
    <property type="entry name" value="Metalloproteases ('zincins'), catalytic domain"/>
    <property type="match status" value="1"/>
</dbReference>
<reference evidence="1 2" key="1">
    <citation type="submission" date="2014-07" db="EMBL/GenBank/DDBJ databases">
        <title>Genome Sequencing of Dermacoccus nishinomiyaensis.</title>
        <authorList>
            <person name="Hong K.W."/>
            <person name="Chan K.G."/>
        </authorList>
    </citation>
    <scope>NUCLEOTIDE SEQUENCE [LARGE SCALE GENOMIC DNA]</scope>
    <source>
        <strain evidence="1 2">M25</strain>
    </source>
</reference>
<dbReference type="Proteomes" id="UP000027986">
    <property type="component" value="Chromosome"/>
</dbReference>
<dbReference type="Gene3D" id="3.30.2010.20">
    <property type="match status" value="1"/>
</dbReference>
<dbReference type="OrthoDB" id="9806895at2"/>
<evidence type="ECO:0000313" key="2">
    <source>
        <dbReference type="Proteomes" id="UP000027986"/>
    </source>
</evidence>
<dbReference type="Pfam" id="PF06262">
    <property type="entry name" value="Zincin_1"/>
    <property type="match status" value="1"/>
</dbReference>
<proteinExistence type="predicted"/>
<dbReference type="HOGENOM" id="CLU_123836_1_0_11"/>
<protein>
    <recommendedName>
        <fullName evidence="3">Metallopeptidase family protein</fullName>
    </recommendedName>
</protein>
<accession>A0A075JIG4</accession>
<evidence type="ECO:0000313" key="1">
    <source>
        <dbReference type="EMBL" id="AIF41749.1"/>
    </source>
</evidence>